<dbReference type="Proteomes" id="UP001597115">
    <property type="component" value="Unassembled WGS sequence"/>
</dbReference>
<name>A0ABW4I2C7_9SPHN</name>
<gene>
    <name evidence="1" type="ORF">ACFSCW_08625</name>
</gene>
<protein>
    <submittedName>
        <fullName evidence="1">DUF1203 domain-containing protein</fullName>
    </submittedName>
</protein>
<dbReference type="Pfam" id="PF06718">
    <property type="entry name" value="DUF1203"/>
    <property type="match status" value="1"/>
</dbReference>
<organism evidence="1 2">
    <name type="scientific">Sphingomonas tabacisoli</name>
    <dbReference type="NCBI Taxonomy" id="2249466"/>
    <lineage>
        <taxon>Bacteria</taxon>
        <taxon>Pseudomonadati</taxon>
        <taxon>Pseudomonadota</taxon>
        <taxon>Alphaproteobacteria</taxon>
        <taxon>Sphingomonadales</taxon>
        <taxon>Sphingomonadaceae</taxon>
        <taxon>Sphingomonas</taxon>
    </lineage>
</organism>
<dbReference type="EMBL" id="JBHUDY010000001">
    <property type="protein sequence ID" value="MFD1611863.1"/>
    <property type="molecule type" value="Genomic_DNA"/>
</dbReference>
<sequence length="154" mass="16933">MAFRIAGLDPEAFLELAYLSDGELADRGIIRRISSGSGFPCRVTLAEVPAGEAALLMNYEHQPAGTPFRASHAIFVREGAGQRFDRIDEVPELFRTRLLSIRAFDAEGMMVEADVVDGKETEAAIERFFAAPATDYLHIHYAKPGCFAARVDRA</sequence>
<reference evidence="2" key="1">
    <citation type="journal article" date="2019" name="Int. J. Syst. Evol. Microbiol.">
        <title>The Global Catalogue of Microorganisms (GCM) 10K type strain sequencing project: providing services to taxonomists for standard genome sequencing and annotation.</title>
        <authorList>
            <consortium name="The Broad Institute Genomics Platform"/>
            <consortium name="The Broad Institute Genome Sequencing Center for Infectious Disease"/>
            <person name="Wu L."/>
            <person name="Ma J."/>
        </authorList>
    </citation>
    <scope>NUCLEOTIDE SEQUENCE [LARGE SCALE GENOMIC DNA]</scope>
    <source>
        <strain evidence="2">CGMCC 1.16275</strain>
    </source>
</reference>
<dbReference type="PIRSF" id="PIRSF034110">
    <property type="entry name" value="DUF1203"/>
    <property type="match status" value="1"/>
</dbReference>
<dbReference type="InterPro" id="IPR009593">
    <property type="entry name" value="DUF1203"/>
</dbReference>
<keyword evidence="2" id="KW-1185">Reference proteome</keyword>
<evidence type="ECO:0000313" key="1">
    <source>
        <dbReference type="EMBL" id="MFD1611863.1"/>
    </source>
</evidence>
<evidence type="ECO:0000313" key="2">
    <source>
        <dbReference type="Proteomes" id="UP001597115"/>
    </source>
</evidence>
<dbReference type="RefSeq" id="WP_380888438.1">
    <property type="nucleotide sequence ID" value="NZ_JBHUDY010000001.1"/>
</dbReference>
<proteinExistence type="predicted"/>
<accession>A0ABW4I2C7</accession>
<comment type="caution">
    <text evidence="1">The sequence shown here is derived from an EMBL/GenBank/DDBJ whole genome shotgun (WGS) entry which is preliminary data.</text>
</comment>